<evidence type="ECO:0000313" key="5">
    <source>
        <dbReference type="Proteomes" id="UP000251721"/>
    </source>
</evidence>
<dbReference type="RefSeq" id="WP_017901258.1">
    <property type="nucleotide sequence ID" value="NZ_BDLG01000069.1"/>
</dbReference>
<proteinExistence type="predicted"/>
<dbReference type="EMBL" id="UAWQ01000005">
    <property type="protein sequence ID" value="SQC41526.1"/>
    <property type="molecule type" value="Genomic_DNA"/>
</dbReference>
<evidence type="ECO:0000313" key="4">
    <source>
        <dbReference type="Proteomes" id="UP000077826"/>
    </source>
</evidence>
<evidence type="ECO:0000313" key="3">
    <source>
        <dbReference type="EMBL" id="SQC41526.1"/>
    </source>
</evidence>
<feature type="transmembrane region" description="Helical" evidence="1">
    <location>
        <begin position="171"/>
        <end position="192"/>
    </location>
</feature>
<evidence type="ECO:0000256" key="1">
    <source>
        <dbReference type="SAM" id="Phobius"/>
    </source>
</evidence>
<evidence type="ECO:0000313" key="2">
    <source>
        <dbReference type="EMBL" id="SAT91099.1"/>
    </source>
</evidence>
<organism evidence="3 5">
    <name type="scientific">Klebsiella pneumoniae</name>
    <dbReference type="NCBI Taxonomy" id="573"/>
    <lineage>
        <taxon>Bacteria</taxon>
        <taxon>Pseudomonadati</taxon>
        <taxon>Pseudomonadota</taxon>
        <taxon>Gammaproteobacteria</taxon>
        <taxon>Enterobacterales</taxon>
        <taxon>Enterobacteriaceae</taxon>
        <taxon>Klebsiella/Raoultella group</taxon>
        <taxon>Klebsiella</taxon>
        <taxon>Klebsiella pneumoniae complex</taxon>
    </lineage>
</organism>
<reference evidence="3 5" key="2">
    <citation type="submission" date="2018-06" db="EMBL/GenBank/DDBJ databases">
        <authorList>
            <consortium name="Pathogen Informatics"/>
            <person name="Doyle S."/>
        </authorList>
    </citation>
    <scope>NUCLEOTIDE SEQUENCE [LARGE SCALE GENOMIC DNA]</scope>
    <source>
        <strain evidence="3 5">NCTC13465</strain>
    </source>
</reference>
<reference evidence="2 4" key="1">
    <citation type="submission" date="2016-04" db="EMBL/GenBank/DDBJ databases">
        <authorList>
            <consortium name="Pathogen Informatics"/>
        </authorList>
    </citation>
    <scope>NUCLEOTIDE SEQUENCE [LARGE SCALE GENOMIC DNA]</scope>
    <source>
        <strain evidence="4">k480</strain>
        <strain evidence="2">K480</strain>
    </source>
</reference>
<dbReference type="AlphaFoldDB" id="A0A2X3EVZ4"/>
<keyword evidence="1" id="KW-1133">Transmembrane helix</keyword>
<gene>
    <name evidence="3" type="ORF">NCTC13465_00768</name>
    <name evidence="2" type="ORF">SAMEA2273558_05173</name>
</gene>
<sequence>MLAKIIACQPAEPGTAQLMVRLRGETAVLPDLTFTLCNNEQNYLQPDGSWSPAQHWFTVNGGYSLANGSGFRIGPTLLDPLLANASQVQIQIKLASGEVRNTTLQLVRDELLSSEARGATGNYSSSSMLATPETDSAPAAIVEAPVAESETIAPTIHAEPQPQQKPAASRLPLIIAAILLLVVIAGALWWFMGRDKGQEVVPAVQAQQAPAAAAPEATNTEPKAPAGCSAQSLDTLSELEFVQTCVQEKLDSDKLLAIIQSAKEAKKCGVAQRLYANRAQGGDTKIALIYAGEYDPKYHQASECFKEADKDTAAYWYETVLQSEPENQTAKQRLEELAK</sequence>
<keyword evidence="1" id="KW-0812">Transmembrane</keyword>
<protein>
    <submittedName>
        <fullName evidence="3">Uncharacterized protein</fullName>
    </submittedName>
</protein>
<dbReference type="Proteomes" id="UP000251721">
    <property type="component" value="Unassembled WGS sequence"/>
</dbReference>
<accession>A0A2X3EVZ4</accession>
<dbReference type="Proteomes" id="UP000077826">
    <property type="component" value="Unassembled WGS sequence"/>
</dbReference>
<name>A0A2X3EVZ4_KLEPN</name>
<dbReference type="EMBL" id="FLDK01000019">
    <property type="protein sequence ID" value="SAT91099.1"/>
    <property type="molecule type" value="Genomic_DNA"/>
</dbReference>
<keyword evidence="1" id="KW-0472">Membrane</keyword>